<sequence length="278" mass="30472">MLRDLEDRDGQRIDETQTRCVRVMVNGVRSRGLTSSSRRISTGIVGWRRRVGGVVISFAVISLLALPNARSGRCNDGTGHHCEPTRWRDRDRDRCRPSGIRRGAGPMSPGSVGGQPGLSQLSGPERPGSLRGRDLRRVPAIRAVGDRTAVPVRVRPLVHRVRVFERPPRSRHRHPRTAAGTGDARRRQHRRPARPGNGAALRPRPGLQHAATGESAEGVRQDRRQPWRILHGLADPRSTSAPAPFGTTPATPGLPRKATTRRWSGRRRSTSGGGSRSG</sequence>
<evidence type="ECO:0000256" key="1">
    <source>
        <dbReference type="SAM" id="MobiDB-lite"/>
    </source>
</evidence>
<feature type="compositionally biased region" description="Low complexity" evidence="1">
    <location>
        <begin position="238"/>
        <end position="253"/>
    </location>
</feature>
<reference evidence="2" key="1">
    <citation type="submission" date="2020-02" db="EMBL/GenBank/DDBJ databases">
        <authorList>
            <person name="Meier V. D."/>
        </authorList>
    </citation>
    <scope>NUCLEOTIDE SEQUENCE</scope>
    <source>
        <strain evidence="2">AVDCRST_MAG73</strain>
    </source>
</reference>
<name>A0A6J4U4Y2_9BACT</name>
<proteinExistence type="predicted"/>
<feature type="compositionally biased region" description="Basic and acidic residues" evidence="1">
    <location>
        <begin position="78"/>
        <end position="96"/>
    </location>
</feature>
<protein>
    <submittedName>
        <fullName evidence="2">Uncharacterized protein</fullName>
    </submittedName>
</protein>
<dbReference type="EMBL" id="CADCWE010000117">
    <property type="protein sequence ID" value="CAA9540564.1"/>
    <property type="molecule type" value="Genomic_DNA"/>
</dbReference>
<evidence type="ECO:0000313" key="2">
    <source>
        <dbReference type="EMBL" id="CAA9540564.1"/>
    </source>
</evidence>
<accession>A0A6J4U4Y2</accession>
<feature type="region of interest" description="Disordered" evidence="1">
    <location>
        <begin position="163"/>
        <end position="278"/>
    </location>
</feature>
<dbReference type="AlphaFoldDB" id="A0A6J4U4Y2"/>
<feature type="region of interest" description="Disordered" evidence="1">
    <location>
        <begin position="77"/>
        <end position="134"/>
    </location>
</feature>
<gene>
    <name evidence="2" type="ORF">AVDCRST_MAG73-1884</name>
</gene>
<organism evidence="2">
    <name type="scientific">uncultured Thermomicrobiales bacterium</name>
    <dbReference type="NCBI Taxonomy" id="1645740"/>
    <lineage>
        <taxon>Bacteria</taxon>
        <taxon>Pseudomonadati</taxon>
        <taxon>Thermomicrobiota</taxon>
        <taxon>Thermomicrobia</taxon>
        <taxon>Thermomicrobiales</taxon>
        <taxon>environmental samples</taxon>
    </lineage>
</organism>
<feature type="compositionally biased region" description="Basic residues" evidence="1">
    <location>
        <begin position="258"/>
        <end position="269"/>
    </location>
</feature>